<dbReference type="Proteomes" id="UP001318860">
    <property type="component" value="Unassembled WGS sequence"/>
</dbReference>
<dbReference type="PANTHER" id="PTHR36800">
    <property type="entry name" value="POLYAMINE-MODULATED FACTOR 1-BINDING PROTEIN"/>
    <property type="match status" value="1"/>
</dbReference>
<evidence type="ECO:0000313" key="3">
    <source>
        <dbReference type="Proteomes" id="UP001318860"/>
    </source>
</evidence>
<dbReference type="EMBL" id="JABTTQ020003195">
    <property type="protein sequence ID" value="KAK6119440.1"/>
    <property type="molecule type" value="Genomic_DNA"/>
</dbReference>
<evidence type="ECO:0000256" key="1">
    <source>
        <dbReference type="SAM" id="Coils"/>
    </source>
</evidence>
<evidence type="ECO:0000313" key="2">
    <source>
        <dbReference type="EMBL" id="KAK6119440.1"/>
    </source>
</evidence>
<feature type="coiled-coil region" evidence="1">
    <location>
        <begin position="80"/>
        <end position="107"/>
    </location>
</feature>
<accession>A0ABR0UBA4</accession>
<name>A0ABR0UBA4_REHGL</name>
<dbReference type="PANTHER" id="PTHR36800:SF1">
    <property type="entry name" value="POLYAMINE-MODULATED FACTOR 1-BINDING PROTEIN"/>
    <property type="match status" value="1"/>
</dbReference>
<sequence length="121" mass="13757">MLKTPAVNSRAQFHFSYLLSLKHQRMTSSPPLTVAEPVPPTAVESQLSSLIYDLSQNVQVAMDNMLKMINEIDQNSAGIMEEIEKSKDSVLQRKMQLEEEKDHFQKAAFAVFDMLNSRDIN</sequence>
<keyword evidence="3" id="KW-1185">Reference proteome</keyword>
<comment type="caution">
    <text evidence="2">The sequence shown here is derived from an EMBL/GenBank/DDBJ whole genome shotgun (WGS) entry which is preliminary data.</text>
</comment>
<organism evidence="2 3">
    <name type="scientific">Rehmannia glutinosa</name>
    <name type="common">Chinese foxglove</name>
    <dbReference type="NCBI Taxonomy" id="99300"/>
    <lineage>
        <taxon>Eukaryota</taxon>
        <taxon>Viridiplantae</taxon>
        <taxon>Streptophyta</taxon>
        <taxon>Embryophyta</taxon>
        <taxon>Tracheophyta</taxon>
        <taxon>Spermatophyta</taxon>
        <taxon>Magnoliopsida</taxon>
        <taxon>eudicotyledons</taxon>
        <taxon>Gunneridae</taxon>
        <taxon>Pentapetalae</taxon>
        <taxon>asterids</taxon>
        <taxon>lamiids</taxon>
        <taxon>Lamiales</taxon>
        <taxon>Orobanchaceae</taxon>
        <taxon>Rehmannieae</taxon>
        <taxon>Rehmannia</taxon>
    </lineage>
</organism>
<proteinExistence type="predicted"/>
<protein>
    <submittedName>
        <fullName evidence="2">Uncharacterized protein</fullName>
    </submittedName>
</protein>
<reference evidence="2 3" key="1">
    <citation type="journal article" date="2021" name="Comput. Struct. Biotechnol. J.">
        <title>De novo genome assembly of the potent medicinal plant Rehmannia glutinosa using nanopore technology.</title>
        <authorList>
            <person name="Ma L."/>
            <person name="Dong C."/>
            <person name="Song C."/>
            <person name="Wang X."/>
            <person name="Zheng X."/>
            <person name="Niu Y."/>
            <person name="Chen S."/>
            <person name="Feng W."/>
        </authorList>
    </citation>
    <scope>NUCLEOTIDE SEQUENCE [LARGE SCALE GENOMIC DNA]</scope>
    <source>
        <strain evidence="2">DH-2019</strain>
    </source>
</reference>
<gene>
    <name evidence="2" type="ORF">DH2020_046819</name>
</gene>
<keyword evidence="1" id="KW-0175">Coiled coil</keyword>